<dbReference type="EMBL" id="JAGGLV010000003">
    <property type="protein sequence ID" value="MBP2111260.1"/>
    <property type="molecule type" value="Genomic_DNA"/>
</dbReference>
<keyword evidence="7" id="KW-1278">Translocase</keyword>
<keyword evidence="11" id="KW-1185">Reference proteome</keyword>
<comment type="caution">
    <text evidence="10">The sequence shown here is derived from an EMBL/GenBank/DDBJ whole genome shotgun (WGS) entry which is preliminary data.</text>
</comment>
<evidence type="ECO:0000259" key="9">
    <source>
        <dbReference type="PROSITE" id="PS50893"/>
    </source>
</evidence>
<proteinExistence type="inferred from homology"/>
<comment type="subcellular location">
    <subcellularLocation>
        <location evidence="1">Cell membrane</location>
        <topology evidence="1">Peripheral membrane protein</topology>
    </subcellularLocation>
</comment>
<dbReference type="CDD" id="cd03225">
    <property type="entry name" value="ABC_cobalt_CbiO_domain1"/>
    <property type="match status" value="1"/>
</dbReference>
<gene>
    <name evidence="10" type="ORF">J2Z70_001401</name>
</gene>
<dbReference type="PROSITE" id="PS00211">
    <property type="entry name" value="ABC_TRANSPORTER_1"/>
    <property type="match status" value="1"/>
</dbReference>
<dbReference type="SMART" id="SM00382">
    <property type="entry name" value="AAA"/>
    <property type="match status" value="1"/>
</dbReference>
<keyword evidence="8" id="KW-0472">Membrane</keyword>
<dbReference type="Gene3D" id="3.40.50.300">
    <property type="entry name" value="P-loop containing nucleotide triphosphate hydrolases"/>
    <property type="match status" value="1"/>
</dbReference>
<organism evidence="10 11">
    <name type="scientific">Paenibacillus silagei</name>
    <dbReference type="NCBI Taxonomy" id="1670801"/>
    <lineage>
        <taxon>Bacteria</taxon>
        <taxon>Bacillati</taxon>
        <taxon>Bacillota</taxon>
        <taxon>Bacilli</taxon>
        <taxon>Bacillales</taxon>
        <taxon>Paenibacillaceae</taxon>
        <taxon>Paenibacillus</taxon>
    </lineage>
</organism>
<dbReference type="InterPro" id="IPR027417">
    <property type="entry name" value="P-loop_NTPase"/>
</dbReference>
<dbReference type="SUPFAM" id="SSF52540">
    <property type="entry name" value="P-loop containing nucleoside triphosphate hydrolases"/>
    <property type="match status" value="1"/>
</dbReference>
<keyword evidence="3" id="KW-0813">Transport</keyword>
<evidence type="ECO:0000256" key="3">
    <source>
        <dbReference type="ARBA" id="ARBA00022448"/>
    </source>
</evidence>
<dbReference type="PROSITE" id="PS50893">
    <property type="entry name" value="ABC_TRANSPORTER_2"/>
    <property type="match status" value="1"/>
</dbReference>
<protein>
    <submittedName>
        <fullName evidence="10">Energy-coupling factor transport system ATP-binding protein</fullName>
        <ecNumber evidence="10">3.6.3.-</ecNumber>
    </submittedName>
</protein>
<evidence type="ECO:0000256" key="1">
    <source>
        <dbReference type="ARBA" id="ARBA00004202"/>
    </source>
</evidence>
<sequence>MKKAVQEEVPPMLVFDQVDFAYRRGQPVLRQLSFDIRQGEFVAIIGANGSGKSTIAKLMNGLLLPRAGEVRLGALSTLKRQDLVSIREQAGLVFQNPDDQFITASVLDEVVFGLENLRVPRTAMLSRATRALQAVHMEDYMDAAPHQLSGGQKQRVAVAAVLAMEPSILILDEATSMLDPQGRQDLLQVMRMLHQQGLTIIHITHHMDEVLPSDRVLLLSRGELAFDGTPSGLFSSVSMTEHQLAPPFAVRLFQALGLDAPLHAEWKETIRTLWSTHCRM</sequence>
<dbReference type="PANTHER" id="PTHR43553">
    <property type="entry name" value="HEAVY METAL TRANSPORTER"/>
    <property type="match status" value="1"/>
</dbReference>
<dbReference type="InterPro" id="IPR003439">
    <property type="entry name" value="ABC_transporter-like_ATP-bd"/>
</dbReference>
<feature type="domain" description="ABC transporter" evidence="9">
    <location>
        <begin position="13"/>
        <end position="246"/>
    </location>
</feature>
<name>A0ABS4NMI5_9BACL</name>
<comment type="similarity">
    <text evidence="2">Belongs to the ABC transporter superfamily.</text>
</comment>
<evidence type="ECO:0000313" key="10">
    <source>
        <dbReference type="EMBL" id="MBP2111260.1"/>
    </source>
</evidence>
<evidence type="ECO:0000313" key="11">
    <source>
        <dbReference type="Proteomes" id="UP000773462"/>
    </source>
</evidence>
<accession>A0ABS4NMI5</accession>
<dbReference type="GO" id="GO:0005524">
    <property type="term" value="F:ATP binding"/>
    <property type="evidence" value="ECO:0007669"/>
    <property type="project" value="UniProtKB-KW"/>
</dbReference>
<evidence type="ECO:0000256" key="8">
    <source>
        <dbReference type="ARBA" id="ARBA00023136"/>
    </source>
</evidence>
<keyword evidence="10" id="KW-0378">Hydrolase</keyword>
<keyword evidence="4" id="KW-1003">Cell membrane</keyword>
<evidence type="ECO:0000256" key="4">
    <source>
        <dbReference type="ARBA" id="ARBA00022475"/>
    </source>
</evidence>
<evidence type="ECO:0000256" key="2">
    <source>
        <dbReference type="ARBA" id="ARBA00005417"/>
    </source>
</evidence>
<keyword evidence="6 10" id="KW-0067">ATP-binding</keyword>
<evidence type="ECO:0000256" key="5">
    <source>
        <dbReference type="ARBA" id="ARBA00022741"/>
    </source>
</evidence>
<dbReference type="InterPro" id="IPR030947">
    <property type="entry name" value="EcfA_1"/>
</dbReference>
<dbReference type="GO" id="GO:0016787">
    <property type="term" value="F:hydrolase activity"/>
    <property type="evidence" value="ECO:0007669"/>
    <property type="project" value="UniProtKB-KW"/>
</dbReference>
<evidence type="ECO:0000256" key="7">
    <source>
        <dbReference type="ARBA" id="ARBA00022967"/>
    </source>
</evidence>
<evidence type="ECO:0000256" key="6">
    <source>
        <dbReference type="ARBA" id="ARBA00022840"/>
    </source>
</evidence>
<dbReference type="InterPro" id="IPR017871">
    <property type="entry name" value="ABC_transporter-like_CS"/>
</dbReference>
<dbReference type="InterPro" id="IPR003593">
    <property type="entry name" value="AAA+_ATPase"/>
</dbReference>
<dbReference type="Pfam" id="PF00005">
    <property type="entry name" value="ABC_tran"/>
    <property type="match status" value="1"/>
</dbReference>
<dbReference type="PANTHER" id="PTHR43553:SF24">
    <property type="entry name" value="ENERGY-COUPLING FACTOR TRANSPORTER ATP-BINDING PROTEIN ECFA1"/>
    <property type="match status" value="1"/>
</dbReference>
<dbReference type="RefSeq" id="WP_245368032.1">
    <property type="nucleotide sequence ID" value="NZ_JAGGLV010000003.1"/>
</dbReference>
<reference evidence="10 11" key="1">
    <citation type="submission" date="2021-03" db="EMBL/GenBank/DDBJ databases">
        <title>Genomic Encyclopedia of Type Strains, Phase IV (KMG-IV): sequencing the most valuable type-strain genomes for metagenomic binning, comparative biology and taxonomic classification.</title>
        <authorList>
            <person name="Goeker M."/>
        </authorList>
    </citation>
    <scope>NUCLEOTIDE SEQUENCE [LARGE SCALE GENOMIC DNA]</scope>
    <source>
        <strain evidence="10 11">DSM 101953</strain>
    </source>
</reference>
<dbReference type="InterPro" id="IPR015856">
    <property type="entry name" value="ABC_transpr_CbiO/EcfA_su"/>
</dbReference>
<dbReference type="Proteomes" id="UP000773462">
    <property type="component" value="Unassembled WGS sequence"/>
</dbReference>
<dbReference type="EC" id="3.6.3.-" evidence="10"/>
<dbReference type="InterPro" id="IPR050095">
    <property type="entry name" value="ECF_ABC_transporter_ATP-bd"/>
</dbReference>
<keyword evidence="5" id="KW-0547">Nucleotide-binding</keyword>
<dbReference type="NCBIfam" id="TIGR04520">
    <property type="entry name" value="ECF_ATPase_1"/>
    <property type="match status" value="1"/>
</dbReference>